<accession>A0A2K1K4D6</accession>
<dbReference type="EMBL" id="ABEU02000009">
    <property type="protein sequence ID" value="PNR48630.1"/>
    <property type="molecule type" value="Genomic_DNA"/>
</dbReference>
<reference evidence="2" key="3">
    <citation type="submission" date="2020-12" db="UniProtKB">
        <authorList>
            <consortium name="EnsemblPlants"/>
        </authorList>
    </citation>
    <scope>IDENTIFICATION</scope>
</reference>
<proteinExistence type="predicted"/>
<dbReference type="Gramene" id="Pp3c9_24150V3.2">
    <property type="protein sequence ID" value="PAC:32912150.CDS.1"/>
    <property type="gene ID" value="Pp3c9_24150"/>
</dbReference>
<gene>
    <name evidence="1" type="ORF">PHYPA_013107</name>
</gene>
<reference evidence="1 3" key="2">
    <citation type="journal article" date="2018" name="Plant J.">
        <title>The Physcomitrella patens chromosome-scale assembly reveals moss genome structure and evolution.</title>
        <authorList>
            <person name="Lang D."/>
            <person name="Ullrich K.K."/>
            <person name="Murat F."/>
            <person name="Fuchs J."/>
            <person name="Jenkins J."/>
            <person name="Haas F.B."/>
            <person name="Piednoel M."/>
            <person name="Gundlach H."/>
            <person name="Van Bel M."/>
            <person name="Meyberg R."/>
            <person name="Vives C."/>
            <person name="Morata J."/>
            <person name="Symeonidi A."/>
            <person name="Hiss M."/>
            <person name="Muchero W."/>
            <person name="Kamisugi Y."/>
            <person name="Saleh O."/>
            <person name="Blanc G."/>
            <person name="Decker E.L."/>
            <person name="van Gessel N."/>
            <person name="Grimwood J."/>
            <person name="Hayes R.D."/>
            <person name="Graham S.W."/>
            <person name="Gunter L.E."/>
            <person name="McDaniel S.F."/>
            <person name="Hoernstein S.N.W."/>
            <person name="Larsson A."/>
            <person name="Li F.W."/>
            <person name="Perroud P.F."/>
            <person name="Phillips J."/>
            <person name="Ranjan P."/>
            <person name="Rokshar D.S."/>
            <person name="Rothfels C.J."/>
            <person name="Schneider L."/>
            <person name="Shu S."/>
            <person name="Stevenson D.W."/>
            <person name="Thummler F."/>
            <person name="Tillich M."/>
            <person name="Villarreal Aguilar J.C."/>
            <person name="Widiez T."/>
            <person name="Wong G.K."/>
            <person name="Wymore A."/>
            <person name="Zhang Y."/>
            <person name="Zimmer A.D."/>
            <person name="Quatrano R.S."/>
            <person name="Mayer K.F.X."/>
            <person name="Goodstein D."/>
            <person name="Casacuberta J.M."/>
            <person name="Vandepoele K."/>
            <person name="Reski R."/>
            <person name="Cuming A.C."/>
            <person name="Tuskan G.A."/>
            <person name="Maumus F."/>
            <person name="Salse J."/>
            <person name="Schmutz J."/>
            <person name="Rensing S.A."/>
        </authorList>
    </citation>
    <scope>NUCLEOTIDE SEQUENCE [LARGE SCALE GENOMIC DNA]</scope>
    <source>
        <strain evidence="2 3">cv. Gransden 2004</strain>
    </source>
</reference>
<dbReference type="PaxDb" id="3218-PP1S238_67V6.1"/>
<reference evidence="1 3" key="1">
    <citation type="journal article" date="2008" name="Science">
        <title>The Physcomitrella genome reveals evolutionary insights into the conquest of land by plants.</title>
        <authorList>
            <person name="Rensing S."/>
            <person name="Lang D."/>
            <person name="Zimmer A."/>
            <person name="Terry A."/>
            <person name="Salamov A."/>
            <person name="Shapiro H."/>
            <person name="Nishiyama T."/>
            <person name="Perroud P.-F."/>
            <person name="Lindquist E."/>
            <person name="Kamisugi Y."/>
            <person name="Tanahashi T."/>
            <person name="Sakakibara K."/>
            <person name="Fujita T."/>
            <person name="Oishi K."/>
            <person name="Shin-I T."/>
            <person name="Kuroki Y."/>
            <person name="Toyoda A."/>
            <person name="Suzuki Y."/>
            <person name="Hashimoto A."/>
            <person name="Yamaguchi K."/>
            <person name="Sugano A."/>
            <person name="Kohara Y."/>
            <person name="Fujiyama A."/>
            <person name="Anterola A."/>
            <person name="Aoki S."/>
            <person name="Ashton N."/>
            <person name="Barbazuk W.B."/>
            <person name="Barker E."/>
            <person name="Bennetzen J."/>
            <person name="Bezanilla M."/>
            <person name="Blankenship R."/>
            <person name="Cho S.H."/>
            <person name="Dutcher S."/>
            <person name="Estelle M."/>
            <person name="Fawcett J.A."/>
            <person name="Gundlach H."/>
            <person name="Hanada K."/>
            <person name="Heyl A."/>
            <person name="Hicks K.A."/>
            <person name="Hugh J."/>
            <person name="Lohr M."/>
            <person name="Mayer K."/>
            <person name="Melkozernov A."/>
            <person name="Murata T."/>
            <person name="Nelson D."/>
            <person name="Pils B."/>
            <person name="Prigge M."/>
            <person name="Reiss B."/>
            <person name="Renner T."/>
            <person name="Rombauts S."/>
            <person name="Rushton P."/>
            <person name="Sanderfoot A."/>
            <person name="Schween G."/>
            <person name="Shiu S.-H."/>
            <person name="Stueber K."/>
            <person name="Theodoulou F.L."/>
            <person name="Tu H."/>
            <person name="Van de Peer Y."/>
            <person name="Verrier P.J."/>
            <person name="Waters E."/>
            <person name="Wood A."/>
            <person name="Yang L."/>
            <person name="Cove D."/>
            <person name="Cuming A."/>
            <person name="Hasebe M."/>
            <person name="Lucas S."/>
            <person name="Mishler D.B."/>
            <person name="Reski R."/>
            <person name="Grigoriev I."/>
            <person name="Quatrano R.S."/>
            <person name="Boore J.L."/>
        </authorList>
    </citation>
    <scope>NUCLEOTIDE SEQUENCE [LARGE SCALE GENOMIC DNA]</scope>
    <source>
        <strain evidence="2 3">cv. Gransden 2004</strain>
    </source>
</reference>
<keyword evidence="3" id="KW-1185">Reference proteome</keyword>
<evidence type="ECO:0000313" key="3">
    <source>
        <dbReference type="Proteomes" id="UP000006727"/>
    </source>
</evidence>
<dbReference type="EnsemblPlants" id="Pp3c9_24150V3.1">
    <property type="protein sequence ID" value="PAC:32912149.CDS.1"/>
    <property type="gene ID" value="Pp3c9_24150"/>
</dbReference>
<dbReference type="EnsemblPlants" id="Pp3c9_24150V3.2">
    <property type="protein sequence ID" value="PAC:32912150.CDS.1"/>
    <property type="gene ID" value="Pp3c9_24150"/>
</dbReference>
<evidence type="ECO:0000313" key="2">
    <source>
        <dbReference type="EnsemblPlants" id="PAC:32912149.CDS.1"/>
    </source>
</evidence>
<dbReference type="Gramene" id="Pp3c9_24150V3.1">
    <property type="protein sequence ID" value="PAC:32912149.CDS.1"/>
    <property type="gene ID" value="Pp3c9_24150"/>
</dbReference>
<protein>
    <submittedName>
        <fullName evidence="1 2">Uncharacterized protein</fullName>
    </submittedName>
</protein>
<dbReference type="Proteomes" id="UP000006727">
    <property type="component" value="Chromosome 9"/>
</dbReference>
<dbReference type="AlphaFoldDB" id="A0A2K1K4D6"/>
<evidence type="ECO:0000313" key="1">
    <source>
        <dbReference type="EMBL" id="PNR48630.1"/>
    </source>
</evidence>
<organism evidence="1">
    <name type="scientific">Physcomitrium patens</name>
    <name type="common">Spreading-leaved earth moss</name>
    <name type="synonym">Physcomitrella patens</name>
    <dbReference type="NCBI Taxonomy" id="3218"/>
    <lineage>
        <taxon>Eukaryota</taxon>
        <taxon>Viridiplantae</taxon>
        <taxon>Streptophyta</taxon>
        <taxon>Embryophyta</taxon>
        <taxon>Bryophyta</taxon>
        <taxon>Bryophytina</taxon>
        <taxon>Bryopsida</taxon>
        <taxon>Funariidae</taxon>
        <taxon>Funariales</taxon>
        <taxon>Funariaceae</taxon>
        <taxon>Physcomitrium</taxon>
    </lineage>
</organism>
<dbReference type="InParanoid" id="A0A2K1K4D6"/>
<name>A0A2K1K4D6_PHYPA</name>
<sequence length="87" mass="9766">MQGGGTAYRLVLKFSTHVINGNHSSLSRKGGHFPLTDSFLQHIRIGGGIPIKRYRRPPFRSTLHSLHLRFLLSGNHWKISTSALVSF</sequence>